<dbReference type="RefSeq" id="WP_317941730.1">
    <property type="nucleotide sequence ID" value="NZ_JAUBDI010000001.1"/>
</dbReference>
<comment type="function">
    <text evidence="2">Pyridoxal 5'-phosphate (PLP)-binding protein, which is involved in PLP homeostasis.</text>
</comment>
<evidence type="ECO:0000256" key="1">
    <source>
        <dbReference type="ARBA" id="ARBA00022898"/>
    </source>
</evidence>
<proteinExistence type="inferred from homology"/>
<reference evidence="5 6" key="1">
    <citation type="submission" date="2023-06" db="EMBL/GenBank/DDBJ databases">
        <title>Sporosarcina sp. nov., isolated from Korean traditional fermented seafood 'Jeotgal'.</title>
        <authorList>
            <person name="Yang A.I."/>
            <person name="Shin N.-R."/>
        </authorList>
    </citation>
    <scope>NUCLEOTIDE SEQUENCE [LARGE SCALE GENOMIC DNA]</scope>
    <source>
        <strain evidence="5 6">KCTC13119</strain>
    </source>
</reference>
<evidence type="ECO:0000256" key="2">
    <source>
        <dbReference type="HAMAP-Rule" id="MF_02087"/>
    </source>
</evidence>
<dbReference type="NCBIfam" id="TIGR00044">
    <property type="entry name" value="YggS family pyridoxal phosphate-dependent enzyme"/>
    <property type="match status" value="1"/>
</dbReference>
<dbReference type="HAMAP" id="MF_02087">
    <property type="entry name" value="PLP_homeostasis"/>
    <property type="match status" value="1"/>
</dbReference>
<dbReference type="EMBL" id="JAUBDI010000001">
    <property type="protein sequence ID" value="MDW0111855.1"/>
    <property type="molecule type" value="Genomic_DNA"/>
</dbReference>
<sequence length="231" mass="25690">MGKLQERIQHIEREIQAACERSGRNREDITVIAVTKQVSTERTKEVIDLGILHVGENRPEGLLAKRQDIQSSAVCWHYIGNVQSRKVKEVIHDIHCLHSLDRISLAKEIQKRASAPIDCFVQVNVSGEQSKSGVSPDELRAFLQQLATFDKIRVIGLMTMAPFTEDQDVLKSVFSSLRQLRDEMAAANMEHAPCTQLSMGMSNDFAIAIEEGATHVRIGTALVGTESEGEQ</sequence>
<dbReference type="SUPFAM" id="SSF51419">
    <property type="entry name" value="PLP-binding barrel"/>
    <property type="match status" value="1"/>
</dbReference>
<evidence type="ECO:0000313" key="5">
    <source>
        <dbReference type="EMBL" id="MDW0111855.1"/>
    </source>
</evidence>
<dbReference type="Proteomes" id="UP001282284">
    <property type="component" value="Unassembled WGS sequence"/>
</dbReference>
<dbReference type="Gene3D" id="3.20.20.10">
    <property type="entry name" value="Alanine racemase"/>
    <property type="match status" value="1"/>
</dbReference>
<dbReference type="InterPro" id="IPR029066">
    <property type="entry name" value="PLP-binding_barrel"/>
</dbReference>
<organism evidence="5 6">
    <name type="scientific">Sporosarcina saromensis</name>
    <dbReference type="NCBI Taxonomy" id="359365"/>
    <lineage>
        <taxon>Bacteria</taxon>
        <taxon>Bacillati</taxon>
        <taxon>Bacillota</taxon>
        <taxon>Bacilli</taxon>
        <taxon>Bacillales</taxon>
        <taxon>Caryophanaceae</taxon>
        <taxon>Sporosarcina</taxon>
    </lineage>
</organism>
<gene>
    <name evidence="5" type="ORF">QT711_01565</name>
</gene>
<evidence type="ECO:0000259" key="4">
    <source>
        <dbReference type="Pfam" id="PF01168"/>
    </source>
</evidence>
<dbReference type="PIRSF" id="PIRSF004848">
    <property type="entry name" value="YBL036c_PLPDEIII"/>
    <property type="match status" value="1"/>
</dbReference>
<feature type="domain" description="Alanine racemase N-terminal" evidence="4">
    <location>
        <begin position="49"/>
        <end position="225"/>
    </location>
</feature>
<dbReference type="PANTHER" id="PTHR10146:SF14">
    <property type="entry name" value="PYRIDOXAL PHOSPHATE HOMEOSTASIS PROTEIN"/>
    <property type="match status" value="1"/>
</dbReference>
<dbReference type="PANTHER" id="PTHR10146">
    <property type="entry name" value="PROLINE SYNTHETASE CO-TRANSCRIBED BACTERIAL HOMOLOG PROTEIN"/>
    <property type="match status" value="1"/>
</dbReference>
<protein>
    <recommendedName>
        <fullName evidence="2">Pyridoxal phosphate homeostasis protein</fullName>
        <shortName evidence="2">PLP homeostasis protein</shortName>
    </recommendedName>
</protein>
<dbReference type="Pfam" id="PF01168">
    <property type="entry name" value="Ala_racemase_N"/>
    <property type="match status" value="1"/>
</dbReference>
<dbReference type="CDD" id="cd00635">
    <property type="entry name" value="PLPDE_III_YBL036c_like"/>
    <property type="match status" value="1"/>
</dbReference>
<keyword evidence="1 2" id="KW-0663">Pyridoxal phosphate</keyword>
<name>A0ABU4G4F8_9BACL</name>
<feature type="modified residue" description="N6-(pyridoxal phosphate)lysine" evidence="2">
    <location>
        <position position="36"/>
    </location>
</feature>
<dbReference type="InterPro" id="IPR011078">
    <property type="entry name" value="PyrdxlP_homeostasis"/>
</dbReference>
<evidence type="ECO:0000313" key="6">
    <source>
        <dbReference type="Proteomes" id="UP001282284"/>
    </source>
</evidence>
<comment type="caution">
    <text evidence="5">The sequence shown here is derived from an EMBL/GenBank/DDBJ whole genome shotgun (WGS) entry which is preliminary data.</text>
</comment>
<accession>A0ABU4G4F8</accession>
<comment type="similarity">
    <text evidence="2 3">Belongs to the pyridoxal phosphate-binding protein YggS/PROSC family.</text>
</comment>
<dbReference type="InterPro" id="IPR001608">
    <property type="entry name" value="Ala_racemase_N"/>
</dbReference>
<keyword evidence="6" id="KW-1185">Reference proteome</keyword>
<evidence type="ECO:0000256" key="3">
    <source>
        <dbReference type="RuleBase" id="RU004514"/>
    </source>
</evidence>